<dbReference type="Gene3D" id="1.20.5.170">
    <property type="match status" value="1"/>
</dbReference>
<keyword evidence="2" id="KW-0175">Coiled coil</keyword>
<evidence type="ECO:0000313" key="5">
    <source>
        <dbReference type="EMBL" id="PGH02296.1"/>
    </source>
</evidence>
<dbReference type="Pfam" id="PF08614">
    <property type="entry name" value="ATG16"/>
    <property type="match status" value="1"/>
</dbReference>
<accession>A0A2B7WZR0</accession>
<gene>
    <name evidence="5" type="ORF">GX51_04737</name>
</gene>
<dbReference type="CDD" id="cd22887">
    <property type="entry name" value="Atg16_CCD"/>
    <property type="match status" value="1"/>
</dbReference>
<sequence length="223" mass="25163">MSNWREEYFLALGVRDAREQANASIYDAYSRLADRTSQLHQHHPSDPSSAPPTPSSQHRTSSAASNDNNKKNKKPTPSSKQQPGTEPPSQSHSHADTLLLAAARQDLSEAQRSRTELETKLAKTSAELDKLRRRTNADARKIEALVAERALLLTRVKDRDEELRGKAKLLDNVQTELVSLNLQFNMAEDRSKRLETENKELVDRWMARMGEEAEAMNKASKFS</sequence>
<evidence type="ECO:0000256" key="3">
    <source>
        <dbReference type="SAM" id="MobiDB-lite"/>
    </source>
</evidence>
<proteinExistence type="inferred from homology"/>
<comment type="similarity">
    <text evidence="1">Belongs to the ATG16 family.</text>
</comment>
<keyword evidence="6" id="KW-1185">Reference proteome</keyword>
<evidence type="ECO:0000313" key="6">
    <source>
        <dbReference type="Proteomes" id="UP000224080"/>
    </source>
</evidence>
<dbReference type="Proteomes" id="UP000224080">
    <property type="component" value="Unassembled WGS sequence"/>
</dbReference>
<dbReference type="STRING" id="2060905.A0A2B7WZR0"/>
<name>A0A2B7WZR0_9EURO</name>
<protein>
    <recommendedName>
        <fullName evidence="4">Autophagy-related protein 16 domain-containing protein</fullName>
    </recommendedName>
</protein>
<evidence type="ECO:0000256" key="1">
    <source>
        <dbReference type="ARBA" id="ARBA00005331"/>
    </source>
</evidence>
<dbReference type="EMBL" id="PDNC01000061">
    <property type="protein sequence ID" value="PGH02296.1"/>
    <property type="molecule type" value="Genomic_DNA"/>
</dbReference>
<feature type="coiled-coil region" evidence="2">
    <location>
        <begin position="100"/>
        <end position="134"/>
    </location>
</feature>
<evidence type="ECO:0000259" key="4">
    <source>
        <dbReference type="Pfam" id="PF08614"/>
    </source>
</evidence>
<feature type="coiled-coil region" evidence="2">
    <location>
        <begin position="170"/>
        <end position="204"/>
    </location>
</feature>
<feature type="domain" description="Autophagy-related protein 16" evidence="4">
    <location>
        <begin position="7"/>
        <end position="217"/>
    </location>
</feature>
<dbReference type="OrthoDB" id="8949486at2759"/>
<feature type="compositionally biased region" description="Polar residues" evidence="3">
    <location>
        <begin position="81"/>
        <end position="92"/>
    </location>
</feature>
<evidence type="ECO:0000256" key="2">
    <source>
        <dbReference type="SAM" id="Coils"/>
    </source>
</evidence>
<dbReference type="InterPro" id="IPR013923">
    <property type="entry name" value="Autophagy-rel_prot_16_dom"/>
</dbReference>
<feature type="region of interest" description="Disordered" evidence="3">
    <location>
        <begin position="34"/>
        <end position="94"/>
    </location>
</feature>
<comment type="caution">
    <text evidence="5">The sequence shown here is derived from an EMBL/GenBank/DDBJ whole genome shotgun (WGS) entry which is preliminary data.</text>
</comment>
<organism evidence="5 6">
    <name type="scientific">Blastomyces parvus</name>
    <dbReference type="NCBI Taxonomy" id="2060905"/>
    <lineage>
        <taxon>Eukaryota</taxon>
        <taxon>Fungi</taxon>
        <taxon>Dikarya</taxon>
        <taxon>Ascomycota</taxon>
        <taxon>Pezizomycotina</taxon>
        <taxon>Eurotiomycetes</taxon>
        <taxon>Eurotiomycetidae</taxon>
        <taxon>Onygenales</taxon>
        <taxon>Ajellomycetaceae</taxon>
        <taxon>Blastomyces</taxon>
    </lineage>
</organism>
<dbReference type="AlphaFoldDB" id="A0A2B7WZR0"/>
<reference evidence="5 6" key="1">
    <citation type="submission" date="2017-10" db="EMBL/GenBank/DDBJ databases">
        <title>Comparative genomics in systemic dimorphic fungi from Ajellomycetaceae.</title>
        <authorList>
            <person name="Munoz J.F."/>
            <person name="Mcewen J.G."/>
            <person name="Clay O.K."/>
            <person name="Cuomo C.A."/>
        </authorList>
    </citation>
    <scope>NUCLEOTIDE SEQUENCE [LARGE SCALE GENOMIC DNA]</scope>
    <source>
        <strain evidence="5 6">UAMH130</strain>
    </source>
</reference>